<name>A0AC60P0Z2_IXOPE</name>
<proteinExistence type="predicted"/>
<reference evidence="1 2" key="1">
    <citation type="journal article" date="2020" name="Cell">
        <title>Large-Scale Comparative Analyses of Tick Genomes Elucidate Their Genetic Diversity and Vector Capacities.</title>
        <authorList>
            <consortium name="Tick Genome and Microbiome Consortium (TIGMIC)"/>
            <person name="Jia N."/>
            <person name="Wang J."/>
            <person name="Shi W."/>
            <person name="Du L."/>
            <person name="Sun Y."/>
            <person name="Zhan W."/>
            <person name="Jiang J.F."/>
            <person name="Wang Q."/>
            <person name="Zhang B."/>
            <person name="Ji P."/>
            <person name="Bell-Sakyi L."/>
            <person name="Cui X.M."/>
            <person name="Yuan T.T."/>
            <person name="Jiang B.G."/>
            <person name="Yang W.F."/>
            <person name="Lam T.T."/>
            <person name="Chang Q.C."/>
            <person name="Ding S.J."/>
            <person name="Wang X.J."/>
            <person name="Zhu J.G."/>
            <person name="Ruan X.D."/>
            <person name="Zhao L."/>
            <person name="Wei J.T."/>
            <person name="Ye R.Z."/>
            <person name="Que T.C."/>
            <person name="Du C.H."/>
            <person name="Zhou Y.H."/>
            <person name="Cheng J.X."/>
            <person name="Dai P.F."/>
            <person name="Guo W.B."/>
            <person name="Han X.H."/>
            <person name="Huang E.J."/>
            <person name="Li L.F."/>
            <person name="Wei W."/>
            <person name="Gao Y.C."/>
            <person name="Liu J.Z."/>
            <person name="Shao H.Z."/>
            <person name="Wang X."/>
            <person name="Wang C.C."/>
            <person name="Yang T.C."/>
            <person name="Huo Q.B."/>
            <person name="Li W."/>
            <person name="Chen H.Y."/>
            <person name="Chen S.E."/>
            <person name="Zhou L.G."/>
            <person name="Ni X.B."/>
            <person name="Tian J.H."/>
            <person name="Sheng Y."/>
            <person name="Liu T."/>
            <person name="Pan Y.S."/>
            <person name="Xia L.Y."/>
            <person name="Li J."/>
            <person name="Zhao F."/>
            <person name="Cao W.C."/>
        </authorList>
    </citation>
    <scope>NUCLEOTIDE SEQUENCE [LARGE SCALE GENOMIC DNA]</scope>
    <source>
        <strain evidence="1">Iper-2018</strain>
    </source>
</reference>
<evidence type="ECO:0000313" key="1">
    <source>
        <dbReference type="EMBL" id="KAG0413011.1"/>
    </source>
</evidence>
<sequence>MSAIGRAGRALRFEQRITVAARLQFSAPTFLPDRNNAVLVNEYGNHRDEAHPQHECAAHLLENHAPSWVIEMAWTTSASTSSSRTAAPPRDNYIYGWNHLAALSEHGITLTMRTTHFVFMLVKGPRLGSLMGMGGHRFESNSTEAAAVRDALCSSGLPVVRLGTLCPLRDVAGDSRILGFFSSPRTLHPGLLADHQGAARKLWSSQSHPVLRLGEGVGYEWLLFFRRPTCEAVRVLTRAYLRKANLGLCPSLKFSGGSSCGRLGACLCK</sequence>
<dbReference type="Proteomes" id="UP000805193">
    <property type="component" value="Unassembled WGS sequence"/>
</dbReference>
<dbReference type="EMBL" id="JABSTQ010011300">
    <property type="protein sequence ID" value="KAG0413011.1"/>
    <property type="molecule type" value="Genomic_DNA"/>
</dbReference>
<protein>
    <submittedName>
        <fullName evidence="1">Uncharacterized protein</fullName>
    </submittedName>
</protein>
<keyword evidence="2" id="KW-1185">Reference proteome</keyword>
<comment type="caution">
    <text evidence="1">The sequence shown here is derived from an EMBL/GenBank/DDBJ whole genome shotgun (WGS) entry which is preliminary data.</text>
</comment>
<gene>
    <name evidence="1" type="ORF">HPB47_009847</name>
</gene>
<organism evidence="1 2">
    <name type="scientific">Ixodes persulcatus</name>
    <name type="common">Taiga tick</name>
    <dbReference type="NCBI Taxonomy" id="34615"/>
    <lineage>
        <taxon>Eukaryota</taxon>
        <taxon>Metazoa</taxon>
        <taxon>Ecdysozoa</taxon>
        <taxon>Arthropoda</taxon>
        <taxon>Chelicerata</taxon>
        <taxon>Arachnida</taxon>
        <taxon>Acari</taxon>
        <taxon>Parasitiformes</taxon>
        <taxon>Ixodida</taxon>
        <taxon>Ixodoidea</taxon>
        <taxon>Ixodidae</taxon>
        <taxon>Ixodinae</taxon>
        <taxon>Ixodes</taxon>
    </lineage>
</organism>
<accession>A0AC60P0Z2</accession>
<evidence type="ECO:0000313" key="2">
    <source>
        <dbReference type="Proteomes" id="UP000805193"/>
    </source>
</evidence>
<feature type="non-terminal residue" evidence="1">
    <location>
        <position position="269"/>
    </location>
</feature>